<evidence type="ECO:0000313" key="3">
    <source>
        <dbReference type="Proteomes" id="UP000218896"/>
    </source>
</evidence>
<dbReference type="RefSeq" id="WP_095618108.1">
    <property type="nucleotide sequence ID" value="NZ_NSKD01000006.1"/>
</dbReference>
<evidence type="ECO:0000313" key="2">
    <source>
        <dbReference type="EMBL" id="PAU79651.1"/>
    </source>
</evidence>
<dbReference type="OrthoDB" id="9799330at2"/>
<organism evidence="2 3">
    <name type="scientific">Halovibrio salipaludis</name>
    <dbReference type="NCBI Taxonomy" id="2032626"/>
    <lineage>
        <taxon>Bacteria</taxon>
        <taxon>Pseudomonadati</taxon>
        <taxon>Pseudomonadota</taxon>
        <taxon>Gammaproteobacteria</taxon>
        <taxon>Oceanospirillales</taxon>
        <taxon>Halomonadaceae</taxon>
        <taxon>Halovibrio</taxon>
    </lineage>
</organism>
<accession>A0A2A2F216</accession>
<sequence length="248" mass="27851">MQVIAFHNLKGGVGKTSAAVNIAYLASQEGISTLLWDLDPQGAATWFLSGDDQQIGKKLGPLIKGKSPIGDFVQHTPYSRLELIPAHQSARNFDIKLNQSNAENPFKTWLKPLSEETALIILDCPPSLSELAEQVLKTANAIYVPVIPTWLSLNSWQQMNAFAKDQKVKPKRMRPFFSMVDRRKSLHREIVDNRATALPRALTTAIPNASAIEKMGEHRKPLELIDRHGRAARAYRELWLEIRAKLKL</sequence>
<dbReference type="AlphaFoldDB" id="A0A2A2F216"/>
<keyword evidence="3" id="KW-1185">Reference proteome</keyword>
<dbReference type="SUPFAM" id="SSF52540">
    <property type="entry name" value="P-loop containing nucleoside triphosphate hydrolases"/>
    <property type="match status" value="1"/>
</dbReference>
<protein>
    <submittedName>
        <fullName evidence="2">Chromosome partitioning protein</fullName>
    </submittedName>
</protein>
<dbReference type="Proteomes" id="UP000218896">
    <property type="component" value="Unassembled WGS sequence"/>
</dbReference>
<proteinExistence type="predicted"/>
<dbReference type="Gene3D" id="3.40.50.300">
    <property type="entry name" value="P-loop containing nucleotide triphosphate hydrolases"/>
    <property type="match status" value="1"/>
</dbReference>
<dbReference type="CDD" id="cd02042">
    <property type="entry name" value="ParAB_family"/>
    <property type="match status" value="1"/>
</dbReference>
<dbReference type="EMBL" id="NSKD01000006">
    <property type="protein sequence ID" value="PAU79651.1"/>
    <property type="molecule type" value="Genomic_DNA"/>
</dbReference>
<dbReference type="InterPro" id="IPR025669">
    <property type="entry name" value="AAA_dom"/>
</dbReference>
<dbReference type="InterPro" id="IPR050678">
    <property type="entry name" value="DNA_Partitioning_ATPase"/>
</dbReference>
<dbReference type="PANTHER" id="PTHR13696:SF52">
    <property type="entry name" value="PARA FAMILY PROTEIN CT_582"/>
    <property type="match status" value="1"/>
</dbReference>
<dbReference type="InterPro" id="IPR027417">
    <property type="entry name" value="P-loop_NTPase"/>
</dbReference>
<feature type="domain" description="AAA" evidence="1">
    <location>
        <begin position="1"/>
        <end position="163"/>
    </location>
</feature>
<comment type="caution">
    <text evidence="2">The sequence shown here is derived from an EMBL/GenBank/DDBJ whole genome shotgun (WGS) entry which is preliminary data.</text>
</comment>
<dbReference type="Pfam" id="PF13614">
    <property type="entry name" value="AAA_31"/>
    <property type="match status" value="1"/>
</dbReference>
<reference evidence="2 3" key="1">
    <citation type="submission" date="2017-08" db="EMBL/GenBank/DDBJ databases">
        <title>Halovibrio sewagensis sp. nov., isolated from wastewater of high salinity.</title>
        <authorList>
            <person name="Dong X."/>
            <person name="Zhang G."/>
        </authorList>
    </citation>
    <scope>NUCLEOTIDE SEQUENCE [LARGE SCALE GENOMIC DNA]</scope>
    <source>
        <strain evidence="2 3">YL5-2</strain>
    </source>
</reference>
<gene>
    <name evidence="2" type="ORF">CK501_12655</name>
</gene>
<name>A0A2A2F216_9GAMM</name>
<dbReference type="PANTHER" id="PTHR13696">
    <property type="entry name" value="P-LOOP CONTAINING NUCLEOSIDE TRIPHOSPHATE HYDROLASE"/>
    <property type="match status" value="1"/>
</dbReference>
<evidence type="ECO:0000259" key="1">
    <source>
        <dbReference type="Pfam" id="PF13614"/>
    </source>
</evidence>